<dbReference type="Pfam" id="PF11012">
    <property type="entry name" value="DUF2850"/>
    <property type="match status" value="1"/>
</dbReference>
<reference evidence="4 6" key="3">
    <citation type="submission" date="2018-12" db="EMBL/GenBank/DDBJ databases">
        <title>Genomic insights into the evolutionary origins and pathogenicity of five Vibrio parahaemolyticus strains isolated from the shrimp with acute hepatopancreatic necrosis disease (AHPND).</title>
        <authorList>
            <person name="Yang Q."/>
            <person name="Dong X."/>
            <person name="Xie G."/>
            <person name="Fu S."/>
            <person name="Zou P."/>
            <person name="Sun J."/>
            <person name="Wang Y."/>
            <person name="Huang J."/>
        </authorList>
    </citation>
    <scope>NUCLEOTIDE SEQUENCE [LARGE SCALE GENOMIC DNA]</scope>
    <source>
        <strain evidence="4 6">20160303005-1</strain>
    </source>
</reference>
<dbReference type="AlphaFoldDB" id="A0A0L8DA96"/>
<evidence type="ECO:0000313" key="3">
    <source>
        <dbReference type="EMBL" id="KOY29020.1"/>
    </source>
</evidence>
<dbReference type="EMBL" id="LIRS01000088">
    <property type="protein sequence ID" value="KOY29020.1"/>
    <property type="molecule type" value="Genomic_DNA"/>
</dbReference>
<reference evidence="2" key="4">
    <citation type="submission" date="2019-12" db="EMBL/GenBank/DDBJ databases">
        <authorList>
            <consortium name="NCBI Pathogen Detection Project"/>
        </authorList>
    </citation>
    <scope>NUCLEOTIDE SEQUENCE</scope>
    <source>
        <strain evidence="2">1930</strain>
    </source>
</reference>
<dbReference type="Proteomes" id="UP000856022">
    <property type="component" value="Unassembled WGS sequence"/>
</dbReference>
<reference evidence="3 5" key="1">
    <citation type="submission" date="2015-07" db="EMBL/GenBank/DDBJ databases">
        <title>Foodborne Vibrio parahaemolyticus Isolates.</title>
        <authorList>
            <person name="Ronholm J."/>
            <person name="Petronella N."/>
            <person name="Kenwell R."/>
            <person name="Banerjee S."/>
        </authorList>
    </citation>
    <scope>NUCLEOTIDE SEQUENCE [LARGE SCALE GENOMIC DNA]</scope>
    <source>
        <strain evidence="3 5">HS-06-05</strain>
    </source>
</reference>
<dbReference type="EMBL" id="DACQKT010000004">
    <property type="protein sequence ID" value="HAS6677305.1"/>
    <property type="molecule type" value="Genomic_DNA"/>
</dbReference>
<name>A0A0L8DA96_VIBPH</name>
<reference evidence="2" key="2">
    <citation type="journal article" date="2018" name="Genome Biol.">
        <title>SKESA: strategic k-mer extension for scrupulous assemblies.</title>
        <authorList>
            <person name="Souvorov A."/>
            <person name="Agarwala R."/>
            <person name="Lipman D.J."/>
        </authorList>
    </citation>
    <scope>NUCLEOTIDE SEQUENCE</scope>
    <source>
        <strain evidence="2">1930</strain>
    </source>
</reference>
<sequence length="167" mass="19314">MAIPARRKRKQDKEPQLSFWARHQLKMIKSAFVIFVCSLVAFFAYQLHVSYQDYIDPEHVYGEWIEIGAPPYQTERLIFTSDGVYRNHRLITTEFAFDGKVITLNTGLGETAYQLSGSHLSPQIRRIEPRIPDQRFIRKGFEHTVQGSEVGAASKRRAALSEHFSRD</sequence>
<accession>A0A0L8DA96</accession>
<proteinExistence type="predicted"/>
<evidence type="ECO:0000256" key="1">
    <source>
        <dbReference type="SAM" id="Phobius"/>
    </source>
</evidence>
<keyword evidence="1" id="KW-0812">Transmembrane</keyword>
<protein>
    <submittedName>
        <fullName evidence="2">DUF2850 domain-containing protein</fullName>
    </submittedName>
</protein>
<keyword evidence="1" id="KW-1133">Transmembrane helix</keyword>
<feature type="transmembrane region" description="Helical" evidence="1">
    <location>
        <begin position="27"/>
        <end position="45"/>
    </location>
</feature>
<dbReference type="Proteomes" id="UP000464718">
    <property type="component" value="Chromosome ii"/>
</dbReference>
<organism evidence="2">
    <name type="scientific">Vibrio parahaemolyticus</name>
    <dbReference type="NCBI Taxonomy" id="670"/>
    <lineage>
        <taxon>Bacteria</taxon>
        <taxon>Pseudomonadati</taxon>
        <taxon>Pseudomonadota</taxon>
        <taxon>Gammaproteobacteria</taxon>
        <taxon>Vibrionales</taxon>
        <taxon>Vibrionaceae</taxon>
        <taxon>Vibrio</taxon>
    </lineage>
</organism>
<dbReference type="EMBL" id="CP034299">
    <property type="protein sequence ID" value="QHH11685.1"/>
    <property type="molecule type" value="Genomic_DNA"/>
</dbReference>
<evidence type="ECO:0000313" key="4">
    <source>
        <dbReference type="EMBL" id="QHH11685.1"/>
    </source>
</evidence>
<gene>
    <name evidence="3" type="ORF">ACX05_17025</name>
    <name evidence="4" type="ORF">EHC69_20540</name>
    <name evidence="2" type="ORF">I7278_10855</name>
</gene>
<dbReference type="Proteomes" id="UP000037697">
    <property type="component" value="Unassembled WGS sequence"/>
</dbReference>
<evidence type="ECO:0000313" key="5">
    <source>
        <dbReference type="Proteomes" id="UP000037697"/>
    </source>
</evidence>
<dbReference type="InterPro" id="IPR021271">
    <property type="entry name" value="DUF2850"/>
</dbReference>
<keyword evidence="1" id="KW-0472">Membrane</keyword>
<evidence type="ECO:0000313" key="2">
    <source>
        <dbReference type="EMBL" id="HAS6677305.1"/>
    </source>
</evidence>
<dbReference type="RefSeq" id="WP_021452810.1">
    <property type="nucleotide sequence ID" value="NZ_CABMHD010000003.1"/>
</dbReference>
<evidence type="ECO:0000313" key="6">
    <source>
        <dbReference type="Proteomes" id="UP000464718"/>
    </source>
</evidence>